<proteinExistence type="predicted"/>
<protein>
    <recommendedName>
        <fullName evidence="3">Transposase DDE domain-containing protein</fullName>
    </recommendedName>
</protein>
<dbReference type="EMBL" id="FNAV01000001">
    <property type="protein sequence ID" value="SDE13474.1"/>
    <property type="molecule type" value="Genomic_DNA"/>
</dbReference>
<dbReference type="STRING" id="282683.SAMN04488105_101112"/>
<dbReference type="AlphaFoldDB" id="A0A1G7AEX1"/>
<evidence type="ECO:0000313" key="2">
    <source>
        <dbReference type="Proteomes" id="UP000198994"/>
    </source>
</evidence>
<organism evidence="1 2">
    <name type="scientific">Salipiger thiooxidans</name>
    <dbReference type="NCBI Taxonomy" id="282683"/>
    <lineage>
        <taxon>Bacteria</taxon>
        <taxon>Pseudomonadati</taxon>
        <taxon>Pseudomonadota</taxon>
        <taxon>Alphaproteobacteria</taxon>
        <taxon>Rhodobacterales</taxon>
        <taxon>Roseobacteraceae</taxon>
        <taxon>Salipiger</taxon>
    </lineage>
</organism>
<accession>A0A1G7AEX1</accession>
<dbReference type="Proteomes" id="UP000198994">
    <property type="component" value="Unassembled WGS sequence"/>
</dbReference>
<gene>
    <name evidence="1" type="ORF">SAMN04488105_101112</name>
</gene>
<keyword evidence="2" id="KW-1185">Reference proteome</keyword>
<evidence type="ECO:0008006" key="3">
    <source>
        <dbReference type="Google" id="ProtNLM"/>
    </source>
</evidence>
<sequence length="45" mass="4813">MHCVKPMGQRLMARTFDSQVADLQVRIAVLNGYTAPGIPITLAAG</sequence>
<reference evidence="2" key="1">
    <citation type="submission" date="2016-10" db="EMBL/GenBank/DDBJ databases">
        <authorList>
            <person name="Varghese N."/>
            <person name="Submissions S."/>
        </authorList>
    </citation>
    <scope>NUCLEOTIDE SEQUENCE [LARGE SCALE GENOMIC DNA]</scope>
    <source>
        <strain evidence="2">DSM 10146</strain>
    </source>
</reference>
<evidence type="ECO:0000313" key="1">
    <source>
        <dbReference type="EMBL" id="SDE13474.1"/>
    </source>
</evidence>
<name>A0A1G7AEX1_9RHOB</name>